<gene>
    <name evidence="1" type="ORF">CLMAG_22070</name>
</gene>
<dbReference type="EMBL" id="LWAE01000002">
    <property type="protein sequence ID" value="KZL92398.1"/>
    <property type="molecule type" value="Genomic_DNA"/>
</dbReference>
<accession>A0A161WZ40</accession>
<protein>
    <recommendedName>
        <fullName evidence="3">Spo0E like sporulation regulatory protein</fullName>
    </recommendedName>
</protein>
<sequence length="76" mass="8831">MTIINKDNVNGVRIEDIEQKTIKLSELNRHINGIREILNEVCCTVDASETIDVRLIISKYLDELIVEYMKELNNLK</sequence>
<dbReference type="OrthoDB" id="1937906at2"/>
<reference evidence="1 2" key="1">
    <citation type="submission" date="2016-04" db="EMBL/GenBank/DDBJ databases">
        <title>Genome sequence of Clostridium magnum DSM 2767.</title>
        <authorList>
            <person name="Poehlein A."/>
            <person name="Uhlig R."/>
            <person name="Fischer R."/>
            <person name="Bahl H."/>
            <person name="Daniel R."/>
        </authorList>
    </citation>
    <scope>NUCLEOTIDE SEQUENCE [LARGE SCALE GENOMIC DNA]</scope>
    <source>
        <strain evidence="1 2">DSM 2767</strain>
    </source>
</reference>
<evidence type="ECO:0000313" key="1">
    <source>
        <dbReference type="EMBL" id="KZL92398.1"/>
    </source>
</evidence>
<keyword evidence="2" id="KW-1185">Reference proteome</keyword>
<proteinExistence type="predicted"/>
<evidence type="ECO:0000313" key="2">
    <source>
        <dbReference type="Proteomes" id="UP000076603"/>
    </source>
</evidence>
<comment type="caution">
    <text evidence="1">The sequence shown here is derived from an EMBL/GenBank/DDBJ whole genome shotgun (WGS) entry which is preliminary data.</text>
</comment>
<dbReference type="STRING" id="1121326.CLMAG_22070"/>
<dbReference type="Proteomes" id="UP000076603">
    <property type="component" value="Unassembled WGS sequence"/>
</dbReference>
<dbReference type="PATRIC" id="fig|1121326.3.peg.2200"/>
<dbReference type="AlphaFoldDB" id="A0A161WZ40"/>
<evidence type="ECO:0008006" key="3">
    <source>
        <dbReference type="Google" id="ProtNLM"/>
    </source>
</evidence>
<name>A0A161WZ40_9CLOT</name>
<organism evidence="1 2">
    <name type="scientific">Clostridium magnum DSM 2767</name>
    <dbReference type="NCBI Taxonomy" id="1121326"/>
    <lineage>
        <taxon>Bacteria</taxon>
        <taxon>Bacillati</taxon>
        <taxon>Bacillota</taxon>
        <taxon>Clostridia</taxon>
        <taxon>Eubacteriales</taxon>
        <taxon>Clostridiaceae</taxon>
        <taxon>Clostridium</taxon>
    </lineage>
</organism>
<dbReference type="RefSeq" id="WP_066621842.1">
    <property type="nucleotide sequence ID" value="NZ_FQXL01000004.1"/>
</dbReference>